<dbReference type="CDD" id="cd05327">
    <property type="entry name" value="retinol-DH_like_SDR_c_like"/>
    <property type="match status" value="1"/>
</dbReference>
<sequence length="321" mass="35844">MLFLCFIWIVVLLISIKIFNKLSTGRCYAETVMSGKVVVVTGASGGIGFETALELARRGAKVIIACRNIQKGEKAVRKIISKTRNKRVRFIHLDLTSLASIRKFVEKLKESEVKLDVLINNAGAICTSRDRTKDGILKDLQINYFAPFLLTILLLPMLRHAAPSRIIVVSSSWHRFGTTEDINSGKHNYIQSYANSKLCNILFSKELARKLEGTGIDVNSLNPGQVNTALYRSSNILEKIRSLMLYAFFKSPADGAQTSVYLAVSHECDQVSGKYFEDCREAKPSYKAEDKMAAAKLWSISQDLVKLTQEETNQCFGDTQS</sequence>
<dbReference type="OrthoDB" id="191139at2759"/>
<dbReference type="EMBL" id="OV170221">
    <property type="protein sequence ID" value="CAH0713480.1"/>
    <property type="molecule type" value="Genomic_DNA"/>
</dbReference>
<name>A0A8J9URJ0_9NEOP</name>
<organism evidence="3 4">
    <name type="scientific">Brenthis ino</name>
    <name type="common">lesser marbled fritillary</name>
    <dbReference type="NCBI Taxonomy" id="405034"/>
    <lineage>
        <taxon>Eukaryota</taxon>
        <taxon>Metazoa</taxon>
        <taxon>Ecdysozoa</taxon>
        <taxon>Arthropoda</taxon>
        <taxon>Hexapoda</taxon>
        <taxon>Insecta</taxon>
        <taxon>Pterygota</taxon>
        <taxon>Neoptera</taxon>
        <taxon>Endopterygota</taxon>
        <taxon>Lepidoptera</taxon>
        <taxon>Glossata</taxon>
        <taxon>Ditrysia</taxon>
        <taxon>Papilionoidea</taxon>
        <taxon>Nymphalidae</taxon>
        <taxon>Heliconiinae</taxon>
        <taxon>Argynnini</taxon>
        <taxon>Brenthis</taxon>
    </lineage>
</organism>
<feature type="chain" id="PRO_5035469640" evidence="2">
    <location>
        <begin position="25"/>
        <end position="321"/>
    </location>
</feature>
<proteinExistence type="predicted"/>
<gene>
    <name evidence="3" type="ORF">BINO364_LOCUS642</name>
</gene>
<evidence type="ECO:0000256" key="1">
    <source>
        <dbReference type="ARBA" id="ARBA00023002"/>
    </source>
</evidence>
<dbReference type="InterPro" id="IPR002347">
    <property type="entry name" value="SDR_fam"/>
</dbReference>
<feature type="non-terminal residue" evidence="3">
    <location>
        <position position="321"/>
    </location>
</feature>
<evidence type="ECO:0000256" key="2">
    <source>
        <dbReference type="SAM" id="SignalP"/>
    </source>
</evidence>
<protein>
    <submittedName>
        <fullName evidence="3">Uncharacterized protein</fullName>
    </submittedName>
</protein>
<evidence type="ECO:0000313" key="4">
    <source>
        <dbReference type="Proteomes" id="UP000838878"/>
    </source>
</evidence>
<keyword evidence="1" id="KW-0560">Oxidoreductase</keyword>
<dbReference type="PRINTS" id="PR00081">
    <property type="entry name" value="GDHRDH"/>
</dbReference>
<dbReference type="GO" id="GO:0016491">
    <property type="term" value="F:oxidoreductase activity"/>
    <property type="evidence" value="ECO:0007669"/>
    <property type="project" value="UniProtKB-KW"/>
</dbReference>
<dbReference type="Gene3D" id="3.40.50.720">
    <property type="entry name" value="NAD(P)-binding Rossmann-like Domain"/>
    <property type="match status" value="1"/>
</dbReference>
<dbReference type="AlphaFoldDB" id="A0A8J9URJ0"/>
<keyword evidence="4" id="KW-1185">Reference proteome</keyword>
<dbReference type="Pfam" id="PF00106">
    <property type="entry name" value="adh_short"/>
    <property type="match status" value="1"/>
</dbReference>
<feature type="signal peptide" evidence="2">
    <location>
        <begin position="1"/>
        <end position="24"/>
    </location>
</feature>
<evidence type="ECO:0000313" key="3">
    <source>
        <dbReference type="EMBL" id="CAH0713480.1"/>
    </source>
</evidence>
<accession>A0A8J9URJ0</accession>
<dbReference type="SUPFAM" id="SSF51735">
    <property type="entry name" value="NAD(P)-binding Rossmann-fold domains"/>
    <property type="match status" value="1"/>
</dbReference>
<reference evidence="3" key="1">
    <citation type="submission" date="2021-12" db="EMBL/GenBank/DDBJ databases">
        <authorList>
            <person name="Martin H S."/>
        </authorList>
    </citation>
    <scope>NUCLEOTIDE SEQUENCE</scope>
</reference>
<dbReference type="PANTHER" id="PTHR43157">
    <property type="entry name" value="PHOSPHATIDYLINOSITOL-GLYCAN BIOSYNTHESIS CLASS F PROTEIN-RELATED"/>
    <property type="match status" value="1"/>
</dbReference>
<dbReference type="Proteomes" id="UP000838878">
    <property type="component" value="Chromosome 1"/>
</dbReference>
<dbReference type="InterPro" id="IPR036291">
    <property type="entry name" value="NAD(P)-bd_dom_sf"/>
</dbReference>
<dbReference type="PANTHER" id="PTHR43157:SF31">
    <property type="entry name" value="PHOSPHATIDYLINOSITOL-GLYCAN BIOSYNTHESIS CLASS F PROTEIN"/>
    <property type="match status" value="1"/>
</dbReference>
<keyword evidence="2" id="KW-0732">Signal</keyword>